<dbReference type="Proteomes" id="UP000187209">
    <property type="component" value="Unassembled WGS sequence"/>
</dbReference>
<evidence type="ECO:0000256" key="2">
    <source>
        <dbReference type="SAM" id="MobiDB-lite"/>
    </source>
</evidence>
<keyword evidence="4" id="KW-1185">Reference proteome</keyword>
<dbReference type="Gene3D" id="1.20.5.190">
    <property type="match status" value="1"/>
</dbReference>
<dbReference type="AlphaFoldDB" id="A0A1R2CTT1"/>
<comment type="caution">
    <text evidence="3">The sequence shown here is derived from an EMBL/GenBank/DDBJ whole genome shotgun (WGS) entry which is preliminary data.</text>
</comment>
<keyword evidence="1" id="KW-0175">Coiled coil</keyword>
<dbReference type="EMBL" id="MPUH01000063">
    <property type="protein sequence ID" value="OMJ92370.1"/>
    <property type="molecule type" value="Genomic_DNA"/>
</dbReference>
<accession>A0A1R2CTT1</accession>
<feature type="region of interest" description="Disordered" evidence="2">
    <location>
        <begin position="353"/>
        <end position="394"/>
    </location>
</feature>
<feature type="compositionally biased region" description="Polar residues" evidence="2">
    <location>
        <begin position="373"/>
        <end position="383"/>
    </location>
</feature>
<dbReference type="InterPro" id="IPR000048">
    <property type="entry name" value="IQ_motif_EF-hand-BS"/>
</dbReference>
<proteinExistence type="predicted"/>
<evidence type="ECO:0000313" key="4">
    <source>
        <dbReference type="Proteomes" id="UP000187209"/>
    </source>
</evidence>
<gene>
    <name evidence="3" type="ORF">SteCoe_4923</name>
</gene>
<feature type="region of interest" description="Disordered" evidence="2">
    <location>
        <begin position="280"/>
        <end position="309"/>
    </location>
</feature>
<organism evidence="3 4">
    <name type="scientific">Stentor coeruleus</name>
    <dbReference type="NCBI Taxonomy" id="5963"/>
    <lineage>
        <taxon>Eukaryota</taxon>
        <taxon>Sar</taxon>
        <taxon>Alveolata</taxon>
        <taxon>Ciliophora</taxon>
        <taxon>Postciliodesmatophora</taxon>
        <taxon>Heterotrichea</taxon>
        <taxon>Heterotrichida</taxon>
        <taxon>Stentoridae</taxon>
        <taxon>Stentor</taxon>
    </lineage>
</organism>
<feature type="compositionally biased region" description="Low complexity" evidence="2">
    <location>
        <begin position="384"/>
        <end position="394"/>
    </location>
</feature>
<feature type="compositionally biased region" description="Basic and acidic residues" evidence="2">
    <location>
        <begin position="288"/>
        <end position="309"/>
    </location>
</feature>
<name>A0A1R2CTT1_9CILI</name>
<sequence>MDKKFVPSKVYVSGSKKDSGNGIKSKFSSTITSQFSNNSMSKVSKMIKLQENHLQNLSKASRSLRRSKLHHQELGSRIETLTKAYNDYNEESKQTELREEIMNKAAVKIQKVVKGYLLRKHIEEEWFNMKADRFIDLITDINSSHKKYLYLVGRLPVIAAITLQRAIRRHFFYLKIQRISKTYQVILFLKEQENYKKIRNLIPIFFAKDIIKGLKREKYVKKKLVAIRKKLCLITIKNYFAREKISWKIVRIRIRKYKRNMKMAPSKGIVKKNTIIKDGINNEGGGEQDNKKEKVRKEDKKDEKGNKGLKEDFKNEVSIENKDFSNERKDGKEEVKVKENIIIITDEKDNVICSSNSKNKIPSKNPSVKDIQKTSSQHNLAPKSSQSSSRSLNSNNISQVQITNTLSLPRNPSELNSCASQESIETTTTEREALLRQELLKRLEAERKIKVALGRISYGVKKLDEQRILPYLKTVSGIDPDSIPSQNFETVKMPPIKEKTQESKFSSKPPRIRKKYIPGSYMRDTMAFQIFKEREKYEEITIQPVPKIRAESTLMIPTQAFAQKVMGNPSARSKSTETKPVEKIDMPRRRFASISELVIPESMHQKKRVSIFFARPKKFVEKDEQTEEVSHDFRKVSLSFNDALPEYSAFLTQYTPQNKTKLEPIFGHHRLGKSMVNQGIIDL</sequence>
<evidence type="ECO:0000256" key="1">
    <source>
        <dbReference type="SAM" id="Coils"/>
    </source>
</evidence>
<evidence type="ECO:0000313" key="3">
    <source>
        <dbReference type="EMBL" id="OMJ92370.1"/>
    </source>
</evidence>
<dbReference type="PROSITE" id="PS50096">
    <property type="entry name" value="IQ"/>
    <property type="match status" value="1"/>
</dbReference>
<protein>
    <submittedName>
        <fullName evidence="3">Uncharacterized protein</fullName>
    </submittedName>
</protein>
<feature type="compositionally biased region" description="Low complexity" evidence="2">
    <location>
        <begin position="354"/>
        <end position="366"/>
    </location>
</feature>
<feature type="coiled-coil region" evidence="1">
    <location>
        <begin position="71"/>
        <end position="98"/>
    </location>
</feature>
<dbReference type="Pfam" id="PF00612">
    <property type="entry name" value="IQ"/>
    <property type="match status" value="1"/>
</dbReference>
<reference evidence="3 4" key="1">
    <citation type="submission" date="2016-11" db="EMBL/GenBank/DDBJ databases">
        <title>The macronuclear genome of Stentor coeruleus: a giant cell with tiny introns.</title>
        <authorList>
            <person name="Slabodnick M."/>
            <person name="Ruby J.G."/>
            <person name="Reiff S.B."/>
            <person name="Swart E.C."/>
            <person name="Gosai S."/>
            <person name="Prabakaran S."/>
            <person name="Witkowska E."/>
            <person name="Larue G.E."/>
            <person name="Fisher S."/>
            <person name="Freeman R.M."/>
            <person name="Gunawardena J."/>
            <person name="Chu W."/>
            <person name="Stover N.A."/>
            <person name="Gregory B.D."/>
            <person name="Nowacki M."/>
            <person name="Derisi J."/>
            <person name="Roy S.W."/>
            <person name="Marshall W.F."/>
            <person name="Sood P."/>
        </authorList>
    </citation>
    <scope>NUCLEOTIDE SEQUENCE [LARGE SCALE GENOMIC DNA]</scope>
    <source>
        <strain evidence="3">WM001</strain>
    </source>
</reference>